<dbReference type="Proteomes" id="UP000263517">
    <property type="component" value="Unassembled WGS sequence"/>
</dbReference>
<dbReference type="EMBL" id="DNAN01000402">
    <property type="protein sequence ID" value="HAW76319.1"/>
    <property type="molecule type" value="Genomic_DNA"/>
</dbReference>
<sequence>MATNNIEKQSFGQAGATFESGTTAVTGEFCSIFFLEDTVFTSLTWPELDGDTVASGSVVFPEGSSIFGQITGFQLSSGKVLAYKAA</sequence>
<comment type="caution">
    <text evidence="1">The sequence shown here is derived from an EMBL/GenBank/DDBJ whole genome shotgun (WGS) entry which is preliminary data.</text>
</comment>
<reference evidence="1 2" key="1">
    <citation type="journal article" date="2018" name="Nat. Biotechnol.">
        <title>A standardized bacterial taxonomy based on genome phylogeny substantially revises the tree of life.</title>
        <authorList>
            <person name="Parks D.H."/>
            <person name="Chuvochina M."/>
            <person name="Waite D.W."/>
            <person name="Rinke C."/>
            <person name="Skarshewski A."/>
            <person name="Chaumeil P.A."/>
            <person name="Hugenholtz P."/>
        </authorList>
    </citation>
    <scope>NUCLEOTIDE SEQUENCE [LARGE SCALE GENOMIC DNA]</scope>
    <source>
        <strain evidence="1">UBA11978</strain>
    </source>
</reference>
<evidence type="ECO:0008006" key="3">
    <source>
        <dbReference type="Google" id="ProtNLM"/>
    </source>
</evidence>
<proteinExistence type="predicted"/>
<accession>A0A350P4V2</accession>
<evidence type="ECO:0000313" key="1">
    <source>
        <dbReference type="EMBL" id="HAW76319.1"/>
    </source>
</evidence>
<organism evidence="1 2">
    <name type="scientific">Alteromonas australica</name>
    <dbReference type="NCBI Taxonomy" id="589873"/>
    <lineage>
        <taxon>Bacteria</taxon>
        <taxon>Pseudomonadati</taxon>
        <taxon>Pseudomonadota</taxon>
        <taxon>Gammaproteobacteria</taxon>
        <taxon>Alteromonadales</taxon>
        <taxon>Alteromonadaceae</taxon>
        <taxon>Alteromonas/Salinimonas group</taxon>
        <taxon>Alteromonas</taxon>
    </lineage>
</organism>
<gene>
    <name evidence="1" type="ORF">DCW74_11365</name>
</gene>
<evidence type="ECO:0000313" key="2">
    <source>
        <dbReference type="Proteomes" id="UP000263517"/>
    </source>
</evidence>
<name>A0A350P4V2_9ALTE</name>
<protein>
    <recommendedName>
        <fullName evidence="3">Head decoration protein</fullName>
    </recommendedName>
</protein>
<dbReference type="AlphaFoldDB" id="A0A350P4V2"/>